<evidence type="ECO:0000313" key="3">
    <source>
        <dbReference type="EMBL" id="MBK1834179.1"/>
    </source>
</evidence>
<organism evidence="3 4">
    <name type="scientific">Roseibacillus ishigakijimensis</name>
    <dbReference type="NCBI Taxonomy" id="454146"/>
    <lineage>
        <taxon>Bacteria</taxon>
        <taxon>Pseudomonadati</taxon>
        <taxon>Verrucomicrobiota</taxon>
        <taxon>Verrucomicrobiia</taxon>
        <taxon>Verrucomicrobiales</taxon>
        <taxon>Verrucomicrobiaceae</taxon>
        <taxon>Roseibacillus</taxon>
    </lineage>
</organism>
<reference evidence="3" key="1">
    <citation type="submission" date="2021-01" db="EMBL/GenBank/DDBJ databases">
        <title>Modified the classification status of verrucomicrobia.</title>
        <authorList>
            <person name="Feng X."/>
        </authorList>
    </citation>
    <scope>NUCLEOTIDE SEQUENCE</scope>
    <source>
        <strain evidence="3">KCTC 12986</strain>
    </source>
</reference>
<feature type="domain" description="Thiol:disulfide interchange protein DsbD N-terminal" evidence="2">
    <location>
        <begin position="35"/>
        <end position="145"/>
    </location>
</feature>
<name>A0A934RMM0_9BACT</name>
<feature type="signal peptide" evidence="1">
    <location>
        <begin position="1"/>
        <end position="19"/>
    </location>
</feature>
<dbReference type="AlphaFoldDB" id="A0A934RMM0"/>
<keyword evidence="1" id="KW-0732">Signal</keyword>
<protein>
    <recommendedName>
        <fullName evidence="2">Thiol:disulfide interchange protein DsbD N-terminal domain-containing protein</fullName>
    </recommendedName>
</protein>
<proteinExistence type="predicted"/>
<evidence type="ECO:0000313" key="4">
    <source>
        <dbReference type="Proteomes" id="UP000604083"/>
    </source>
</evidence>
<dbReference type="Pfam" id="PF11412">
    <property type="entry name" value="DsbD_N"/>
    <property type="match status" value="1"/>
</dbReference>
<dbReference type="RefSeq" id="WP_200391615.1">
    <property type="nucleotide sequence ID" value="NZ_JAENIO010000019.1"/>
</dbReference>
<feature type="chain" id="PRO_5037183276" description="Thiol:disulfide interchange protein DsbD N-terminal domain-containing protein" evidence="1">
    <location>
        <begin position="20"/>
        <end position="268"/>
    </location>
</feature>
<evidence type="ECO:0000256" key="1">
    <source>
        <dbReference type="SAM" id="SignalP"/>
    </source>
</evidence>
<evidence type="ECO:0000259" key="2">
    <source>
        <dbReference type="Pfam" id="PF11412"/>
    </source>
</evidence>
<comment type="caution">
    <text evidence="3">The sequence shown here is derived from an EMBL/GenBank/DDBJ whole genome shotgun (WGS) entry which is preliminary data.</text>
</comment>
<sequence>MTGKLTATLSVAATLPLAAADGGASARIIAHEAGASESEHWFAVEVTPDPGYHVYYKNPGEMGLPVKLKLENLPEGVTVGDLHYPAPHRMLTGELATFGYEEPTRFLFPVTFADKDQLPDEPVEAVVTWLSCNDGQCLPGKVSLSLNFSEPERVDLSPEIAALPQDGSESWQPELSAIEGDWQLKLQIPAESKIPAEAHWDLFSETADFIDPATEPTFTREEDQLVVTVPQAEYVDTLDSEVPVVLHLTGPQPAVKLTLSQKNDESGE</sequence>
<dbReference type="Proteomes" id="UP000604083">
    <property type="component" value="Unassembled WGS sequence"/>
</dbReference>
<dbReference type="EMBL" id="JAENIO010000019">
    <property type="protein sequence ID" value="MBK1834179.1"/>
    <property type="molecule type" value="Genomic_DNA"/>
</dbReference>
<accession>A0A934RMM0</accession>
<keyword evidence="4" id="KW-1185">Reference proteome</keyword>
<dbReference type="InterPro" id="IPR028250">
    <property type="entry name" value="DsbDN"/>
</dbReference>
<gene>
    <name evidence="3" type="ORF">JIN78_08905</name>
</gene>